<reference evidence="2" key="1">
    <citation type="submission" date="2014-09" db="EMBL/GenBank/DDBJ databases">
        <authorList>
            <person name="Magalhaes I.L.F."/>
            <person name="Oliveira U."/>
            <person name="Santos F.R."/>
            <person name="Vidigal T.H.D.A."/>
            <person name="Brescovit A.D."/>
            <person name="Santos A.J."/>
        </authorList>
    </citation>
    <scope>NUCLEOTIDE SEQUENCE</scope>
    <source>
        <tissue evidence="2">Shoot tissue taken approximately 20 cm above the soil surface</tissue>
    </source>
</reference>
<accession>A0A0A9FUU1</accession>
<organism evidence="2">
    <name type="scientific">Arundo donax</name>
    <name type="common">Giant reed</name>
    <name type="synonym">Donax arundinaceus</name>
    <dbReference type="NCBI Taxonomy" id="35708"/>
    <lineage>
        <taxon>Eukaryota</taxon>
        <taxon>Viridiplantae</taxon>
        <taxon>Streptophyta</taxon>
        <taxon>Embryophyta</taxon>
        <taxon>Tracheophyta</taxon>
        <taxon>Spermatophyta</taxon>
        <taxon>Magnoliopsida</taxon>
        <taxon>Liliopsida</taxon>
        <taxon>Poales</taxon>
        <taxon>Poaceae</taxon>
        <taxon>PACMAD clade</taxon>
        <taxon>Arundinoideae</taxon>
        <taxon>Arundineae</taxon>
        <taxon>Arundo</taxon>
    </lineage>
</organism>
<proteinExistence type="predicted"/>
<evidence type="ECO:0000313" key="2">
    <source>
        <dbReference type="EMBL" id="JAE16590.1"/>
    </source>
</evidence>
<sequence length="59" mass="5921">MAPHRATSSATARATGSDAIPSLLTASAAAAGLNLTSCGREMASYGGASPRPPEHRRLV</sequence>
<evidence type="ECO:0000256" key="1">
    <source>
        <dbReference type="SAM" id="MobiDB-lite"/>
    </source>
</evidence>
<dbReference type="EMBL" id="GBRH01181306">
    <property type="protein sequence ID" value="JAE16590.1"/>
    <property type="molecule type" value="Transcribed_RNA"/>
</dbReference>
<reference evidence="2" key="2">
    <citation type="journal article" date="2015" name="Data Brief">
        <title>Shoot transcriptome of the giant reed, Arundo donax.</title>
        <authorList>
            <person name="Barrero R.A."/>
            <person name="Guerrero F.D."/>
            <person name="Moolhuijzen P."/>
            <person name="Goolsby J.A."/>
            <person name="Tidwell J."/>
            <person name="Bellgard S.E."/>
            <person name="Bellgard M.I."/>
        </authorList>
    </citation>
    <scope>NUCLEOTIDE SEQUENCE</scope>
    <source>
        <tissue evidence="2">Shoot tissue taken approximately 20 cm above the soil surface</tissue>
    </source>
</reference>
<protein>
    <submittedName>
        <fullName evidence="2">Uncharacterized protein</fullName>
    </submittedName>
</protein>
<name>A0A0A9FUU1_ARUDO</name>
<feature type="region of interest" description="Disordered" evidence="1">
    <location>
        <begin position="40"/>
        <end position="59"/>
    </location>
</feature>
<dbReference type="AlphaFoldDB" id="A0A0A9FUU1"/>